<comment type="subcellular location">
    <subcellularLocation>
        <location evidence="8">Cytoplasm</location>
    </subcellularLocation>
</comment>
<comment type="pathway">
    <text evidence="1 8">Amino-acid biosynthesis; L-lysine biosynthesis via DAP pathway; DL-2,6-diaminopimelate from LL-2,6-diaminopimelate: step 1/1.</text>
</comment>
<evidence type="ECO:0000313" key="10">
    <source>
        <dbReference type="EMBL" id="TWT99768.1"/>
    </source>
</evidence>
<dbReference type="SUPFAM" id="SSF54506">
    <property type="entry name" value="Diaminopimelate epimerase-like"/>
    <property type="match status" value="2"/>
</dbReference>
<gene>
    <name evidence="8 10" type="primary">dapF</name>
    <name evidence="10" type="ORF">Pla108_07110</name>
</gene>
<dbReference type="GO" id="GO:0008837">
    <property type="term" value="F:diaminopimelate epimerase activity"/>
    <property type="evidence" value="ECO:0007669"/>
    <property type="project" value="UniProtKB-UniRule"/>
</dbReference>
<feature type="active site" evidence="9">
    <location>
        <position position="84"/>
    </location>
</feature>
<dbReference type="EC" id="5.1.1.7" evidence="3 8"/>
<comment type="function">
    <text evidence="8">Catalyzes the stereoinversion of LL-2,6-diaminopimelate (L,L-DAP) to meso-diaminopimelate (meso-DAP), a precursor of L-lysine and an essential component of the bacterial peptidoglycan.</text>
</comment>
<protein>
    <recommendedName>
        <fullName evidence="3 8">Diaminopimelate epimerase</fullName>
        <shortName evidence="8">DAP epimerase</shortName>
        <ecNumber evidence="3 8">5.1.1.7</ecNumber>
    </recommendedName>
    <alternativeName>
        <fullName evidence="8">PLP-independent amino acid racemase</fullName>
    </alternativeName>
</protein>
<feature type="active site" description="Proton acceptor" evidence="8">
    <location>
        <position position="239"/>
    </location>
</feature>
<dbReference type="Pfam" id="PF01678">
    <property type="entry name" value="DAP_epimerase"/>
    <property type="match status" value="2"/>
</dbReference>
<dbReference type="Gene3D" id="3.10.310.10">
    <property type="entry name" value="Diaminopimelate Epimerase, Chain A, domain 1"/>
    <property type="match status" value="2"/>
</dbReference>
<dbReference type="GO" id="GO:0005829">
    <property type="term" value="C:cytosol"/>
    <property type="evidence" value="ECO:0007669"/>
    <property type="project" value="TreeGrafter"/>
</dbReference>
<sequence length="296" mass="31197">MRFTKMHGCGNDYVVVEALTGELAERFARAPIESAGDLAKATCDRRFGVGADGFVLILPETRPDSDAGVEMRMYNPDGSYSAMCGNALRCVAKRLADSGDLAGEVVVVRTADTLVPMRIVSRDADGKATVVEADLGAPEFAPEAIPCRLPAGPEGDLRAASIEDEGGARTATILSMGNPHCVLFVDEPPSDGLVASVGPPIETHAAFPERTNVEFVQVLSPTRLRQRTWERGAGETLACGSGACAVAVAAALTGRTERSVTIELLGGELDLCWREADGHVVMTGPAVEVFAGDWPR</sequence>
<evidence type="ECO:0000256" key="7">
    <source>
        <dbReference type="ARBA" id="ARBA00051712"/>
    </source>
</evidence>
<comment type="caution">
    <text evidence="8">Lacks conserved residue(s) required for the propagation of feature annotation.</text>
</comment>
<dbReference type="RefSeq" id="WP_146443041.1">
    <property type="nucleotide sequence ID" value="NZ_SJPR01000001.1"/>
</dbReference>
<dbReference type="PROSITE" id="PS01326">
    <property type="entry name" value="DAP_EPIMERASE"/>
    <property type="match status" value="1"/>
</dbReference>
<dbReference type="InterPro" id="IPR018510">
    <property type="entry name" value="DAP_epimerase_AS"/>
</dbReference>
<keyword evidence="8" id="KW-0963">Cytoplasm</keyword>
<feature type="binding site" evidence="8">
    <location>
        <begin position="85"/>
        <end position="86"/>
    </location>
    <ligand>
        <name>substrate</name>
    </ligand>
</feature>
<evidence type="ECO:0000256" key="8">
    <source>
        <dbReference type="HAMAP-Rule" id="MF_00197"/>
    </source>
</evidence>
<organism evidence="10 11">
    <name type="scientific">Botrimarina colliarenosi</name>
    <dbReference type="NCBI Taxonomy" id="2528001"/>
    <lineage>
        <taxon>Bacteria</taxon>
        <taxon>Pseudomonadati</taxon>
        <taxon>Planctomycetota</taxon>
        <taxon>Planctomycetia</taxon>
        <taxon>Pirellulales</taxon>
        <taxon>Lacipirellulaceae</taxon>
        <taxon>Botrimarina</taxon>
    </lineage>
</organism>
<evidence type="ECO:0000256" key="4">
    <source>
        <dbReference type="ARBA" id="ARBA00022605"/>
    </source>
</evidence>
<evidence type="ECO:0000256" key="5">
    <source>
        <dbReference type="ARBA" id="ARBA00023154"/>
    </source>
</evidence>
<evidence type="ECO:0000256" key="6">
    <source>
        <dbReference type="ARBA" id="ARBA00023235"/>
    </source>
</evidence>
<dbReference type="Proteomes" id="UP000317421">
    <property type="component" value="Unassembled WGS sequence"/>
</dbReference>
<feature type="binding site" evidence="8">
    <location>
        <position position="212"/>
    </location>
    <ligand>
        <name>substrate</name>
    </ligand>
</feature>
<feature type="binding site" evidence="8">
    <location>
        <begin position="230"/>
        <end position="231"/>
    </location>
    <ligand>
        <name>substrate</name>
    </ligand>
</feature>
<comment type="subunit">
    <text evidence="8">Homodimer.</text>
</comment>
<feature type="binding site" evidence="8">
    <location>
        <position position="75"/>
    </location>
    <ligand>
        <name>substrate</name>
    </ligand>
</feature>
<comment type="catalytic activity">
    <reaction evidence="7 8">
        <text>(2S,6S)-2,6-diaminopimelate = meso-2,6-diaminopimelate</text>
        <dbReference type="Rhea" id="RHEA:15393"/>
        <dbReference type="ChEBI" id="CHEBI:57609"/>
        <dbReference type="ChEBI" id="CHEBI:57791"/>
        <dbReference type="EC" id="5.1.1.7"/>
    </reaction>
</comment>
<dbReference type="InterPro" id="IPR001653">
    <property type="entry name" value="DAP_epimerase_DapF"/>
</dbReference>
<dbReference type="AlphaFoldDB" id="A0A5C6AKI5"/>
<dbReference type="EMBL" id="SJPR01000001">
    <property type="protein sequence ID" value="TWT99768.1"/>
    <property type="molecule type" value="Genomic_DNA"/>
</dbReference>
<dbReference type="OrthoDB" id="9805408at2"/>
<dbReference type="GO" id="GO:0009089">
    <property type="term" value="P:lysine biosynthetic process via diaminopimelate"/>
    <property type="evidence" value="ECO:0007669"/>
    <property type="project" value="UniProtKB-UniRule"/>
</dbReference>
<proteinExistence type="inferred from homology"/>
<name>A0A5C6AKI5_9BACT</name>
<feature type="site" description="Could be important to modulate the pK values of the two catalytic cysteine residues" evidence="8">
    <location>
        <position position="230"/>
    </location>
</feature>
<dbReference type="HAMAP" id="MF_00197">
    <property type="entry name" value="DAP_epimerase"/>
    <property type="match status" value="1"/>
</dbReference>
<dbReference type="PANTHER" id="PTHR31689:SF0">
    <property type="entry name" value="DIAMINOPIMELATE EPIMERASE"/>
    <property type="match status" value="1"/>
</dbReference>
<feature type="site" description="Could be important to modulate the pK values of the two catalytic cysteine residues" evidence="8">
    <location>
        <position position="180"/>
    </location>
</feature>
<keyword evidence="11" id="KW-1185">Reference proteome</keyword>
<dbReference type="NCBIfam" id="TIGR00652">
    <property type="entry name" value="DapF"/>
    <property type="match status" value="1"/>
</dbReference>
<keyword evidence="6 8" id="KW-0413">Isomerase</keyword>
<evidence type="ECO:0000256" key="3">
    <source>
        <dbReference type="ARBA" id="ARBA00013080"/>
    </source>
</evidence>
<feature type="binding site" evidence="8">
    <location>
        <begin position="240"/>
        <end position="241"/>
    </location>
    <ligand>
        <name>substrate</name>
    </ligand>
</feature>
<dbReference type="UniPathway" id="UPA00034">
    <property type="reaction ID" value="UER00025"/>
</dbReference>
<comment type="caution">
    <text evidence="10">The sequence shown here is derived from an EMBL/GenBank/DDBJ whole genome shotgun (WGS) entry which is preliminary data.</text>
</comment>
<feature type="active site" description="Proton donor" evidence="8">
    <location>
        <position position="84"/>
    </location>
</feature>
<keyword evidence="4 8" id="KW-0028">Amino-acid biosynthesis</keyword>
<evidence type="ECO:0000256" key="2">
    <source>
        <dbReference type="ARBA" id="ARBA00010219"/>
    </source>
</evidence>
<evidence type="ECO:0000256" key="1">
    <source>
        <dbReference type="ARBA" id="ARBA00005196"/>
    </source>
</evidence>
<feature type="binding site" evidence="8">
    <location>
        <position position="178"/>
    </location>
    <ligand>
        <name>substrate</name>
    </ligand>
</feature>
<keyword evidence="5 8" id="KW-0457">Lysine biosynthesis</keyword>
<reference evidence="10 11" key="1">
    <citation type="submission" date="2019-02" db="EMBL/GenBank/DDBJ databases">
        <title>Deep-cultivation of Planctomycetes and their phenomic and genomic characterization uncovers novel biology.</title>
        <authorList>
            <person name="Wiegand S."/>
            <person name="Jogler M."/>
            <person name="Boedeker C."/>
            <person name="Pinto D."/>
            <person name="Vollmers J."/>
            <person name="Rivas-Marin E."/>
            <person name="Kohn T."/>
            <person name="Peeters S.H."/>
            <person name="Heuer A."/>
            <person name="Rast P."/>
            <person name="Oberbeckmann S."/>
            <person name="Bunk B."/>
            <person name="Jeske O."/>
            <person name="Meyerdierks A."/>
            <person name="Storesund J.E."/>
            <person name="Kallscheuer N."/>
            <person name="Luecker S."/>
            <person name="Lage O.M."/>
            <person name="Pohl T."/>
            <person name="Merkel B.J."/>
            <person name="Hornburger P."/>
            <person name="Mueller R.-W."/>
            <person name="Bruemmer F."/>
            <person name="Labrenz M."/>
            <person name="Spormann A.M."/>
            <person name="Op Den Camp H."/>
            <person name="Overmann J."/>
            <person name="Amann R."/>
            <person name="Jetten M.S.M."/>
            <person name="Mascher T."/>
            <person name="Medema M.H."/>
            <person name="Devos D.P."/>
            <person name="Kaster A.-K."/>
            <person name="Ovreas L."/>
            <person name="Rohde M."/>
            <person name="Galperin M.Y."/>
            <person name="Jogler C."/>
        </authorList>
    </citation>
    <scope>NUCLEOTIDE SEQUENCE [LARGE SCALE GENOMIC DNA]</scope>
    <source>
        <strain evidence="10 11">Pla108</strain>
    </source>
</reference>
<feature type="binding site" evidence="8">
    <location>
        <position position="11"/>
    </location>
    <ligand>
        <name>substrate</name>
    </ligand>
</feature>
<evidence type="ECO:0000313" key="11">
    <source>
        <dbReference type="Proteomes" id="UP000317421"/>
    </source>
</evidence>
<comment type="similarity">
    <text evidence="2 8">Belongs to the diaminopimelate epimerase family.</text>
</comment>
<accession>A0A5C6AKI5</accession>
<evidence type="ECO:0000256" key="9">
    <source>
        <dbReference type="PROSITE-ProRule" id="PRU10125"/>
    </source>
</evidence>
<dbReference type="PANTHER" id="PTHR31689">
    <property type="entry name" value="DIAMINOPIMELATE EPIMERASE, CHLOROPLASTIC"/>
    <property type="match status" value="1"/>
</dbReference>